<reference evidence="4 5" key="1">
    <citation type="submission" date="2017-07" db="EMBL/GenBank/DDBJ databases">
        <title>Leptospira spp. isolated from tropical soils.</title>
        <authorList>
            <person name="Thibeaux R."/>
            <person name="Iraola G."/>
            <person name="Ferres I."/>
            <person name="Bierque E."/>
            <person name="Girault D."/>
            <person name="Soupe-Gilbert M.-E."/>
            <person name="Picardeau M."/>
            <person name="Goarant C."/>
        </authorList>
    </citation>
    <scope>NUCLEOTIDE SEQUENCE [LARGE SCALE GENOMIC DNA]</scope>
    <source>
        <strain evidence="3 5">FH1-B-B1</strain>
        <strain evidence="2 4">FH1-B-C1</strain>
    </source>
</reference>
<comment type="caution">
    <text evidence="3">The sequence shown here is derived from an EMBL/GenBank/DDBJ whole genome shotgun (WGS) entry which is preliminary data.</text>
</comment>
<dbReference type="RefSeq" id="WP_100711917.1">
    <property type="nucleotide sequence ID" value="NZ_NPDY01000001.1"/>
</dbReference>
<dbReference type="InterPro" id="IPR025461">
    <property type="entry name" value="ABA4-like"/>
</dbReference>
<sequence length="143" mass="16068">MTPEIVFSIANPFAAIGWLLLAILPNTKITKLLVRSGLWSGALSVIYLFIILFNFGRSEGGFSSLPGVALLFQNQWVLLAGWIHYLAFDLFLGIWETKEAEALGIPRWVLIPCLFLTFMLGPIGFLLFYIVRLTKGKRYDDGI</sequence>
<keyword evidence="1" id="KW-0472">Membrane</keyword>
<feature type="transmembrane region" description="Helical" evidence="1">
    <location>
        <begin position="76"/>
        <end position="95"/>
    </location>
</feature>
<proteinExistence type="predicted"/>
<evidence type="ECO:0000313" key="2">
    <source>
        <dbReference type="EMBL" id="PJZ70974.1"/>
    </source>
</evidence>
<evidence type="ECO:0000313" key="4">
    <source>
        <dbReference type="Proteomes" id="UP000231962"/>
    </source>
</evidence>
<dbReference type="EMBL" id="NPDZ01000001">
    <property type="protein sequence ID" value="PJZ74506.1"/>
    <property type="molecule type" value="Genomic_DNA"/>
</dbReference>
<dbReference type="Pfam" id="PF14108">
    <property type="entry name" value="ABA4-like"/>
    <property type="match status" value="1"/>
</dbReference>
<feature type="transmembrane region" description="Helical" evidence="1">
    <location>
        <begin position="6"/>
        <end position="24"/>
    </location>
</feature>
<keyword evidence="1" id="KW-0812">Transmembrane</keyword>
<feature type="transmembrane region" description="Helical" evidence="1">
    <location>
        <begin position="107"/>
        <end position="131"/>
    </location>
</feature>
<evidence type="ECO:0000313" key="5">
    <source>
        <dbReference type="Proteomes" id="UP000231990"/>
    </source>
</evidence>
<dbReference type="Proteomes" id="UP000231962">
    <property type="component" value="Unassembled WGS sequence"/>
</dbReference>
<name>A0A2M9ZR05_9LEPT</name>
<evidence type="ECO:0008006" key="6">
    <source>
        <dbReference type="Google" id="ProtNLM"/>
    </source>
</evidence>
<dbReference type="AlphaFoldDB" id="A0A2M9ZR05"/>
<evidence type="ECO:0000256" key="1">
    <source>
        <dbReference type="SAM" id="Phobius"/>
    </source>
</evidence>
<feature type="transmembrane region" description="Helical" evidence="1">
    <location>
        <begin position="36"/>
        <end position="56"/>
    </location>
</feature>
<evidence type="ECO:0000313" key="3">
    <source>
        <dbReference type="EMBL" id="PJZ74506.1"/>
    </source>
</evidence>
<organism evidence="3 5">
    <name type="scientific">Leptospira perolatii</name>
    <dbReference type="NCBI Taxonomy" id="2023191"/>
    <lineage>
        <taxon>Bacteria</taxon>
        <taxon>Pseudomonadati</taxon>
        <taxon>Spirochaetota</taxon>
        <taxon>Spirochaetia</taxon>
        <taxon>Leptospirales</taxon>
        <taxon>Leptospiraceae</taxon>
        <taxon>Leptospira</taxon>
    </lineage>
</organism>
<keyword evidence="4" id="KW-1185">Reference proteome</keyword>
<dbReference type="EMBL" id="NPDY01000001">
    <property type="protein sequence ID" value="PJZ70974.1"/>
    <property type="molecule type" value="Genomic_DNA"/>
</dbReference>
<dbReference type="Proteomes" id="UP000231990">
    <property type="component" value="Unassembled WGS sequence"/>
</dbReference>
<keyword evidence="1" id="KW-1133">Transmembrane helix</keyword>
<protein>
    <recommendedName>
        <fullName evidence="6">DUF4281 domain-containing protein</fullName>
    </recommendedName>
</protein>
<gene>
    <name evidence="2" type="ORF">CH360_00065</name>
    <name evidence="3" type="ORF">CH373_00065</name>
</gene>
<dbReference type="OrthoDB" id="345237at2"/>
<accession>A0A2M9ZR05</accession>